<keyword evidence="2" id="KW-1133">Transmembrane helix</keyword>
<keyword evidence="4" id="KW-0675">Receptor</keyword>
<comment type="caution">
    <text evidence="4">The sequence shown here is derived from an EMBL/GenBank/DDBJ whole genome shotgun (WGS) entry which is preliminary data.</text>
</comment>
<evidence type="ECO:0000313" key="4">
    <source>
        <dbReference type="EMBL" id="KIU05869.1"/>
    </source>
</evidence>
<proteinExistence type="predicted"/>
<gene>
    <name evidence="4" type="ORF">SC09_contig4orf00798</name>
</gene>
<sequence>MKIDSDLQNNLDTLKKTLGQNDDMMFYTFAFGDSRQKACLLYIDGLTENKMLAQYVISPLQKEALAHKESSIEDLSAFFFGFHHSVVSTMKEIEQLVFSGQPFCSLMAIAGD</sequence>
<protein>
    <submittedName>
        <fullName evidence="4">Germinant receptor B</fullName>
    </submittedName>
</protein>
<keyword evidence="3" id="KW-0472">Membrane</keyword>
<dbReference type="EMBL" id="JXBC01000013">
    <property type="protein sequence ID" value="KIU05869.1"/>
    <property type="molecule type" value="Genomic_DNA"/>
</dbReference>
<organism evidence="4 5">
    <name type="scientific">Bacillus subtilis</name>
    <dbReference type="NCBI Taxonomy" id="1423"/>
    <lineage>
        <taxon>Bacteria</taxon>
        <taxon>Bacillati</taxon>
        <taxon>Bacillota</taxon>
        <taxon>Bacilli</taxon>
        <taxon>Bacillales</taxon>
        <taxon>Bacillaceae</taxon>
        <taxon>Bacillus</taxon>
    </lineage>
</organism>
<evidence type="ECO:0000256" key="1">
    <source>
        <dbReference type="ARBA" id="ARBA00022692"/>
    </source>
</evidence>
<accession>A0A0D1J0U5</accession>
<dbReference type="GO" id="GO:0016020">
    <property type="term" value="C:membrane"/>
    <property type="evidence" value="ECO:0007669"/>
    <property type="project" value="InterPro"/>
</dbReference>
<evidence type="ECO:0000256" key="3">
    <source>
        <dbReference type="ARBA" id="ARBA00023136"/>
    </source>
</evidence>
<dbReference type="AlphaFoldDB" id="A0A0D1J0U5"/>
<dbReference type="PATRIC" id="fig|1423.173.peg.4413"/>
<evidence type="ECO:0000256" key="2">
    <source>
        <dbReference type="ARBA" id="ARBA00022989"/>
    </source>
</evidence>
<evidence type="ECO:0000313" key="5">
    <source>
        <dbReference type="Proteomes" id="UP000032247"/>
    </source>
</evidence>
<dbReference type="InterPro" id="IPR004995">
    <property type="entry name" value="Spore_Ger"/>
</dbReference>
<name>A0A0D1J0U5_BACIU</name>
<dbReference type="STRING" id="483913.AN935_18060"/>
<dbReference type="Proteomes" id="UP000032247">
    <property type="component" value="Unassembled WGS sequence"/>
</dbReference>
<dbReference type="Pfam" id="PF03323">
    <property type="entry name" value="GerA"/>
    <property type="match status" value="1"/>
</dbReference>
<dbReference type="GO" id="GO:0009847">
    <property type="term" value="P:spore germination"/>
    <property type="evidence" value="ECO:0007669"/>
    <property type="project" value="InterPro"/>
</dbReference>
<reference evidence="4 5" key="1">
    <citation type="submission" date="2014-12" db="EMBL/GenBank/DDBJ databases">
        <title>Comparative genome analysis of Bacillus coagulans HM-08, Clostridium butyricum HM-68, Bacillus subtilis HM-66 and Bacillus licheniformis BL-09.</title>
        <authorList>
            <person name="Zhang H."/>
        </authorList>
    </citation>
    <scope>NUCLEOTIDE SEQUENCE [LARGE SCALE GENOMIC DNA]</scope>
    <source>
        <strain evidence="4 5">HM-66</strain>
    </source>
</reference>
<keyword evidence="1" id="KW-0812">Transmembrane</keyword>